<evidence type="ECO:0000313" key="2">
    <source>
        <dbReference type="EMBL" id="KAF4346772.1"/>
    </source>
</evidence>
<dbReference type="Pfam" id="PF03004">
    <property type="entry name" value="Transposase_24"/>
    <property type="match status" value="1"/>
</dbReference>
<dbReference type="EMBL" id="JAATIQ010000915">
    <property type="protein sequence ID" value="KAF4346772.1"/>
    <property type="molecule type" value="Genomic_DNA"/>
</dbReference>
<reference evidence="2 3" key="1">
    <citation type="journal article" date="2020" name="bioRxiv">
        <title>Sequence and annotation of 42 cannabis genomes reveals extensive copy number variation in cannabinoid synthesis and pathogen resistance genes.</title>
        <authorList>
            <person name="Mckernan K.J."/>
            <person name="Helbert Y."/>
            <person name="Kane L.T."/>
            <person name="Ebling H."/>
            <person name="Zhang L."/>
            <person name="Liu B."/>
            <person name="Eaton Z."/>
            <person name="Mclaughlin S."/>
            <person name="Kingan S."/>
            <person name="Baybayan P."/>
            <person name="Concepcion G."/>
            <person name="Jordan M."/>
            <person name="Riva A."/>
            <person name="Barbazuk W."/>
            <person name="Harkins T."/>
        </authorList>
    </citation>
    <scope>NUCLEOTIDE SEQUENCE [LARGE SCALE GENOMIC DNA]</scope>
    <source>
        <strain evidence="3">cv. Jamaican Lion 4</strain>
        <tissue evidence="2">Leaf</tissue>
    </source>
</reference>
<dbReference type="InterPro" id="IPR004252">
    <property type="entry name" value="Probable_transposase_24"/>
</dbReference>
<organism evidence="2 3">
    <name type="scientific">Cannabis sativa</name>
    <name type="common">Hemp</name>
    <name type="synonym">Marijuana</name>
    <dbReference type="NCBI Taxonomy" id="3483"/>
    <lineage>
        <taxon>Eukaryota</taxon>
        <taxon>Viridiplantae</taxon>
        <taxon>Streptophyta</taxon>
        <taxon>Embryophyta</taxon>
        <taxon>Tracheophyta</taxon>
        <taxon>Spermatophyta</taxon>
        <taxon>Magnoliopsida</taxon>
        <taxon>eudicotyledons</taxon>
        <taxon>Gunneridae</taxon>
        <taxon>Pentapetalae</taxon>
        <taxon>rosids</taxon>
        <taxon>fabids</taxon>
        <taxon>Rosales</taxon>
        <taxon>Cannabaceae</taxon>
        <taxon>Cannabis</taxon>
    </lineage>
</organism>
<protein>
    <submittedName>
        <fullName evidence="2">Uncharacterized protein</fullName>
    </submittedName>
</protein>
<feature type="compositionally biased region" description="Acidic residues" evidence="1">
    <location>
        <begin position="41"/>
        <end position="51"/>
    </location>
</feature>
<accession>A0A7J6DL27</accession>
<dbReference type="AlphaFoldDB" id="A0A7J6DL27"/>
<dbReference type="PANTHER" id="PTHR33018">
    <property type="entry name" value="OS10G0338966 PROTEIN-RELATED"/>
    <property type="match status" value="1"/>
</dbReference>
<name>A0A7J6DL27_CANSA</name>
<sequence length="304" mass="34831">MLSEQIHQITPPPVDVTVGDDIISSRDDGFYIMERGGDDEWSAWMDYDGDDGPSLPEGSSVDPEQPSVEEGSGDPEEQTQKNTRGRSKRNDITKMVSEGRKMEIEYNHYGQHWGTGGTAKVTRIGAWVRTNIPLRDITWPKVSQDLKNQLWEHIKVAFDVPDTDKRMTIAKGGDRWKDWKSTLTEGIFTFKDVAPHLLEKPPKLYEKIINLQEWREFVDSRLSPEFGVKRKRAQESRACNLYPHRTGRGGVRMIQEQMEKEVGHQITEFDRSEIWKRSRTKSNGEVEGPTAEVVKRIDSFTVGI</sequence>
<proteinExistence type="predicted"/>
<dbReference type="Proteomes" id="UP000583929">
    <property type="component" value="Unassembled WGS sequence"/>
</dbReference>
<feature type="region of interest" description="Disordered" evidence="1">
    <location>
        <begin position="41"/>
        <end position="94"/>
    </location>
</feature>
<evidence type="ECO:0000256" key="1">
    <source>
        <dbReference type="SAM" id="MobiDB-lite"/>
    </source>
</evidence>
<feature type="region of interest" description="Disordered" evidence="1">
    <location>
        <begin position="1"/>
        <end position="20"/>
    </location>
</feature>
<gene>
    <name evidence="2" type="ORF">G4B88_031059</name>
</gene>
<dbReference type="PANTHER" id="PTHR33018:SF34">
    <property type="entry name" value="OS02G0472350 PROTEIN"/>
    <property type="match status" value="1"/>
</dbReference>
<keyword evidence="3" id="KW-1185">Reference proteome</keyword>
<comment type="caution">
    <text evidence="2">The sequence shown here is derived from an EMBL/GenBank/DDBJ whole genome shotgun (WGS) entry which is preliminary data.</text>
</comment>
<evidence type="ECO:0000313" key="3">
    <source>
        <dbReference type="Proteomes" id="UP000583929"/>
    </source>
</evidence>